<comment type="caution">
    <text evidence="1">The sequence shown here is derived from an EMBL/GenBank/DDBJ whole genome shotgun (WGS) entry which is preliminary data.</text>
</comment>
<name>A0ABS0IV72_9GAMM</name>
<dbReference type="InterPro" id="IPR037883">
    <property type="entry name" value="Knr4/Smi1-like_sf"/>
</dbReference>
<dbReference type="EMBL" id="JADSJP010000018">
    <property type="protein sequence ID" value="MBG2879927.1"/>
    <property type="molecule type" value="Genomic_DNA"/>
</dbReference>
<dbReference type="SUPFAM" id="SSF160631">
    <property type="entry name" value="SMI1/KNR4-like"/>
    <property type="match status" value="1"/>
</dbReference>
<keyword evidence="2" id="KW-1185">Reference proteome</keyword>
<reference evidence="1 2" key="1">
    <citation type="submission" date="2020-11" db="EMBL/GenBank/DDBJ databases">
        <title>Enhanced detection system for hospital associated transmission using whole genome sequencing surveillance.</title>
        <authorList>
            <person name="Harrison L.H."/>
            <person name="Van Tyne D."/>
            <person name="Marsh J.W."/>
            <person name="Griffith M.P."/>
            <person name="Snyder D.J."/>
            <person name="Cooper V.S."/>
            <person name="Mustapha M."/>
        </authorList>
    </citation>
    <scope>NUCLEOTIDE SEQUENCE [LARGE SCALE GENOMIC DNA]</scope>
    <source>
        <strain evidence="1 2">PR00075</strain>
    </source>
</reference>
<protein>
    <submittedName>
        <fullName evidence="1">SMI1/KNR4 family protein</fullName>
    </submittedName>
</protein>
<dbReference type="RefSeq" id="WP_196568486.1">
    <property type="nucleotide sequence ID" value="NZ_JADRYY010000031.1"/>
</dbReference>
<organism evidence="1 2">
    <name type="scientific">Proteus alimentorum</name>
    <dbReference type="NCBI Taxonomy" id="1973495"/>
    <lineage>
        <taxon>Bacteria</taxon>
        <taxon>Pseudomonadati</taxon>
        <taxon>Pseudomonadota</taxon>
        <taxon>Gammaproteobacteria</taxon>
        <taxon>Enterobacterales</taxon>
        <taxon>Morganellaceae</taxon>
        <taxon>Proteus</taxon>
    </lineage>
</organism>
<dbReference type="Proteomes" id="UP000614721">
    <property type="component" value="Unassembled WGS sequence"/>
</dbReference>
<dbReference type="Gene3D" id="3.40.1580.10">
    <property type="entry name" value="SMI1/KNR4-like"/>
    <property type="match status" value="1"/>
</dbReference>
<gene>
    <name evidence="1" type="ORF">I4902_11655</name>
</gene>
<sequence>MTSSEFLILLENFKKFMLNKGFSVIGCSDEQIFQLEDKYGKLPCFYKIYLSIFGLEAGDFKKGTDILYSELDDINIYSIELLEENDIRIPLNFFSFLLHQGYSSLFFIDRQCDDPDVYVYTEGDKIRKINLKFSECLLAEIDHYKE</sequence>
<proteinExistence type="predicted"/>
<evidence type="ECO:0000313" key="2">
    <source>
        <dbReference type="Proteomes" id="UP000614721"/>
    </source>
</evidence>
<accession>A0ABS0IV72</accession>
<evidence type="ECO:0000313" key="1">
    <source>
        <dbReference type="EMBL" id="MBG2879927.1"/>
    </source>
</evidence>